<keyword evidence="5" id="KW-1185">Reference proteome</keyword>
<evidence type="ECO:0000313" key="4">
    <source>
        <dbReference type="EMBL" id="EFU40532.1"/>
    </source>
</evidence>
<evidence type="ECO:0000256" key="2">
    <source>
        <dbReference type="SAM" id="SignalP"/>
    </source>
</evidence>
<accession>A0A2R9ST64</accession>
<name>A0A2R9ST64_9BACL</name>
<dbReference type="RefSeq" id="WP_006210662.1">
    <property type="nucleotide sequence ID" value="NZ_ADHJ01000031.1"/>
</dbReference>
<evidence type="ECO:0000259" key="3">
    <source>
        <dbReference type="PROSITE" id="PS51272"/>
    </source>
</evidence>
<dbReference type="Pfam" id="PF00395">
    <property type="entry name" value="SLH"/>
    <property type="match status" value="3"/>
</dbReference>
<sequence length="1057" mass="114605">MTFSKKLSIAATATIALTLCTAIHSDVSAASNSTSMPFKDLKEAAPWARVMIQEAQDKQLINGDKKGMFRPLQAVTRQEAAVALAKALDLPMGDTSVSSFSDVSKDLWSAGAIEAVRAEGWMKGDSKGNFRPKEVITREELASILARAPQIEAVESQKALSSIKDANKISTWAIESVASIISTGFMTGSNGSFYPKQSVLRQELAAVLLRLDTVNRDLLTIEKVENFKVTIGGTTYSVVESLKPLFAEANDPVLKNAGIRFVSENGQIKQLLDLELVTTGKAADKGQSEFSGNLVLDGGNVTIEGGLKVDADYITIQNLNIKGDLEIGEKLNNDFYAKQISVKGKTYVKGGDENTVVFDQSALEGMDVSKEGVKVEAINKTVVQDVHINSKEAGLWGDESITYQQVTIGTEANYVYLAARINNIEVNSGQGKTVVSGNGVIDNVTIKGTGEVSILNKGAIGKITIDDIAVKVTLPSNVSIQSIVLPPGVRPEQVIKNYDAVKSQIQMINNAANPAYVPDTSTGNPSTGGGSGTGSDGGGNSTGPVSPPPITNPTLPNPIRFYSYENRKPSEADVVVTADKTGTIYYAAIPSDKDFIIPSVDQIKSGSVPGLDSVINGNFSVTANQRTTYKLDGLLEDKGYRVWAFFKDSYTGVESRLIHLTYILNYLPNSYYVLPFQKEDLSQIRIQFTAILDPNITNTSDPSAVIKDGRLRNYGFGHIPITSINWDLTIPDMPILSLHFDPITLGNGKSHMLDWSYNEDVLYIMVTTPDGATYKQGFGRYGQYGGEDVVSLITTQLAIETGMVENPSRAGDVLHVLRAYPSPLSQELALIDFNAKAYQKALAEAGKYTTYADVKQIIAAVNEKYPAPSEDESNAIRAVNYASEARYMESSIMVNASLLNIDRTIYEQLHEVIRREIAQSMIEQRSLDPLKKYSSVKEIKEAYEQAYQAVSMVPTNIHFVDSDTRAGIVGGEIRWTPGTEESTVDRYELLWGADGLPTSTITTLDKQAGNSYLLPQGTMIPVGATQLFIRAILQGGTSTTAIYTDVKDTFPLAPDNP</sequence>
<feature type="domain" description="SLH" evidence="3">
    <location>
        <begin position="160"/>
        <end position="222"/>
    </location>
</feature>
<dbReference type="InterPro" id="IPR051465">
    <property type="entry name" value="Cell_Envelope_Struct_Comp"/>
</dbReference>
<feature type="domain" description="SLH" evidence="3">
    <location>
        <begin position="96"/>
        <end position="159"/>
    </location>
</feature>
<evidence type="ECO:0000313" key="5">
    <source>
        <dbReference type="Proteomes" id="UP000003094"/>
    </source>
</evidence>
<dbReference type="Proteomes" id="UP000003094">
    <property type="component" value="Unassembled WGS sequence"/>
</dbReference>
<dbReference type="PROSITE" id="PS51272">
    <property type="entry name" value="SLH"/>
    <property type="match status" value="3"/>
</dbReference>
<evidence type="ECO:0000256" key="1">
    <source>
        <dbReference type="SAM" id="MobiDB-lite"/>
    </source>
</evidence>
<keyword evidence="2" id="KW-0732">Signal</keyword>
<organism evidence="4 5">
    <name type="scientific">Paenibacillus vortex V453</name>
    <dbReference type="NCBI Taxonomy" id="715225"/>
    <lineage>
        <taxon>Bacteria</taxon>
        <taxon>Bacillati</taxon>
        <taxon>Bacillota</taxon>
        <taxon>Bacilli</taxon>
        <taxon>Bacillales</taxon>
        <taxon>Paenibacillaceae</taxon>
        <taxon>Paenibacillus</taxon>
    </lineage>
</organism>
<comment type="caution">
    <text evidence="4">The sequence shown here is derived from an EMBL/GenBank/DDBJ whole genome shotgun (WGS) entry which is preliminary data.</text>
</comment>
<dbReference type="PANTHER" id="PTHR43308">
    <property type="entry name" value="OUTER MEMBRANE PROTEIN ALPHA-RELATED"/>
    <property type="match status" value="1"/>
</dbReference>
<dbReference type="PANTHER" id="PTHR43308:SF5">
    <property type="entry name" value="S-LAYER PROTEIN _ PEPTIDOGLYCAN ENDO-BETA-N-ACETYLGLUCOSAMINIDASE"/>
    <property type="match status" value="1"/>
</dbReference>
<feature type="region of interest" description="Disordered" evidence="1">
    <location>
        <begin position="515"/>
        <end position="559"/>
    </location>
</feature>
<feature type="compositionally biased region" description="Gly residues" evidence="1">
    <location>
        <begin position="526"/>
        <end position="541"/>
    </location>
</feature>
<protein>
    <submittedName>
        <fullName evidence="4">S-layer protein sap (Surface layer protein) (Surface array protein)</fullName>
    </submittedName>
</protein>
<proteinExistence type="predicted"/>
<dbReference type="KEGG" id="pvo:PVOR_19164"/>
<feature type="domain" description="SLH" evidence="3">
    <location>
        <begin position="35"/>
        <end position="95"/>
    </location>
</feature>
<dbReference type="EMBL" id="ADHJ01000031">
    <property type="protein sequence ID" value="EFU40532.1"/>
    <property type="molecule type" value="Genomic_DNA"/>
</dbReference>
<reference evidence="4 5" key="1">
    <citation type="journal article" date="2010" name="BMC Genomics">
        <title>Genome sequence of the pattern forming Paenibacillus vortex bacterium reveals potential for thriving in complex environments.</title>
        <authorList>
            <person name="Sirota-Madi A."/>
            <person name="Olender T."/>
            <person name="Helman Y."/>
            <person name="Ingham C."/>
            <person name="Brainis I."/>
            <person name="Roth D."/>
            <person name="Hagi E."/>
            <person name="Brodsky L."/>
            <person name="Leshkowitz D."/>
            <person name="Galatenko V."/>
            <person name="Nikolaev V."/>
            <person name="Mugasimangalam R.C."/>
            <person name="Bransburg-Zabary S."/>
            <person name="Gutnick D.L."/>
            <person name="Lancet D."/>
            <person name="Ben-Jacob E."/>
        </authorList>
    </citation>
    <scope>NUCLEOTIDE SEQUENCE [LARGE SCALE GENOMIC DNA]</scope>
    <source>
        <strain evidence="4 5">V453</strain>
    </source>
</reference>
<dbReference type="AlphaFoldDB" id="A0A2R9ST64"/>
<feature type="signal peptide" evidence="2">
    <location>
        <begin position="1"/>
        <end position="29"/>
    </location>
</feature>
<gene>
    <name evidence="4" type="ORF">PVOR_19164</name>
</gene>
<feature type="chain" id="PRO_5015321139" evidence="2">
    <location>
        <begin position="30"/>
        <end position="1057"/>
    </location>
</feature>
<dbReference type="InterPro" id="IPR001119">
    <property type="entry name" value="SLH_dom"/>
</dbReference>